<proteinExistence type="predicted"/>
<organism evidence="1 2">
    <name type="scientific">Rhodobacter maris</name>
    <dbReference type="NCBI Taxonomy" id="446682"/>
    <lineage>
        <taxon>Bacteria</taxon>
        <taxon>Pseudomonadati</taxon>
        <taxon>Pseudomonadota</taxon>
        <taxon>Alphaproteobacteria</taxon>
        <taxon>Rhodobacterales</taxon>
        <taxon>Rhodobacter group</taxon>
        <taxon>Rhodobacter</taxon>
    </lineage>
</organism>
<evidence type="ECO:0000313" key="1">
    <source>
        <dbReference type="EMBL" id="SOC22191.1"/>
    </source>
</evidence>
<sequence>MDSAEQQAGARRVRELLVEPLERRGLARPAKMTAAKYKEMIDDLCARLAYMTPLNLKALEERVAEQPAGKDRDRIPIANEILKWALDMQDPDTGPSPLMRAVFAHATGRAAIAEGWAPELLEDVRKNRRWPGPYVEAQLKEVGREATRRLTIIEERMAAGRAQAPEVMRWREARKAEMAKCQEIAALARQEGAA</sequence>
<protein>
    <submittedName>
        <fullName evidence="1">Uncharacterized protein</fullName>
    </submittedName>
</protein>
<keyword evidence="2" id="KW-1185">Reference proteome</keyword>
<reference evidence="2" key="1">
    <citation type="submission" date="2017-08" db="EMBL/GenBank/DDBJ databases">
        <authorList>
            <person name="Varghese N."/>
            <person name="Submissions S."/>
        </authorList>
    </citation>
    <scope>NUCLEOTIDE SEQUENCE [LARGE SCALE GENOMIC DNA]</scope>
    <source>
        <strain evidence="2">JA276</strain>
    </source>
</reference>
<dbReference type="Proteomes" id="UP000219111">
    <property type="component" value="Unassembled WGS sequence"/>
</dbReference>
<dbReference type="RefSeq" id="WP_097071537.1">
    <property type="nucleotide sequence ID" value="NZ_OBMT01000029.1"/>
</dbReference>
<gene>
    <name evidence="1" type="ORF">SAMN05877831_1297</name>
</gene>
<name>A0A285TK77_9RHOB</name>
<dbReference type="EMBL" id="OBMT01000029">
    <property type="protein sequence ID" value="SOC22191.1"/>
    <property type="molecule type" value="Genomic_DNA"/>
</dbReference>
<dbReference type="AlphaFoldDB" id="A0A285TK77"/>
<evidence type="ECO:0000313" key="2">
    <source>
        <dbReference type="Proteomes" id="UP000219111"/>
    </source>
</evidence>
<accession>A0A285TK77</accession>
<dbReference type="OrthoDB" id="7778116at2"/>